<organism evidence="2 3">
    <name type="scientific">Pseudoduganella buxea</name>
    <dbReference type="NCBI Taxonomy" id="1949069"/>
    <lineage>
        <taxon>Bacteria</taxon>
        <taxon>Pseudomonadati</taxon>
        <taxon>Pseudomonadota</taxon>
        <taxon>Betaproteobacteria</taxon>
        <taxon>Burkholderiales</taxon>
        <taxon>Oxalobacteraceae</taxon>
        <taxon>Telluria group</taxon>
        <taxon>Pseudoduganella</taxon>
    </lineage>
</organism>
<reference evidence="4" key="2">
    <citation type="journal article" date="2019" name="Int. J. Syst. Evol. Microbiol.">
        <title>The Global Catalogue of Microorganisms (GCM) 10K type strain sequencing project: providing services to taxonomists for standard genome sequencing and annotation.</title>
        <authorList>
            <consortium name="The Broad Institute Genomics Platform"/>
            <consortium name="The Broad Institute Genome Sequencing Center for Infectious Disease"/>
            <person name="Wu L."/>
            <person name="Ma J."/>
        </authorList>
    </citation>
    <scope>NUCLEOTIDE SEQUENCE [LARGE SCALE GENOMIC DNA]</scope>
    <source>
        <strain evidence="4">CGMCC 1.15931</strain>
    </source>
</reference>
<evidence type="ECO:0000313" key="3">
    <source>
        <dbReference type="Proteomes" id="UP000430634"/>
    </source>
</evidence>
<comment type="caution">
    <text evidence="2">The sequence shown here is derived from an EMBL/GenBank/DDBJ whole genome shotgun (WGS) entry which is preliminary data.</text>
</comment>
<protein>
    <submittedName>
        <fullName evidence="2">Uncharacterized protein</fullName>
    </submittedName>
</protein>
<sequence>MELLSNAAGTARFNLAMRAGELRSLIMLESFPGNDHDLGYNRMWMTLGSYFTIDLHEG</sequence>
<dbReference type="Proteomes" id="UP000622638">
    <property type="component" value="Unassembled WGS sequence"/>
</dbReference>
<dbReference type="RefSeq" id="WP_155470395.1">
    <property type="nucleotide sequence ID" value="NZ_BMKG01000001.1"/>
</dbReference>
<evidence type="ECO:0000313" key="4">
    <source>
        <dbReference type="Proteomes" id="UP000622638"/>
    </source>
</evidence>
<dbReference type="AlphaFoldDB" id="A0A6I3SVI3"/>
<dbReference type="Proteomes" id="UP000430634">
    <property type="component" value="Unassembled WGS sequence"/>
</dbReference>
<reference evidence="1" key="4">
    <citation type="submission" date="2024-05" db="EMBL/GenBank/DDBJ databases">
        <authorList>
            <person name="Sun Q."/>
            <person name="Zhou Y."/>
        </authorList>
    </citation>
    <scope>NUCLEOTIDE SEQUENCE</scope>
    <source>
        <strain evidence="1">CGMCC 1.15931</strain>
    </source>
</reference>
<name>A0A6I3SVI3_9BURK</name>
<evidence type="ECO:0000313" key="1">
    <source>
        <dbReference type="EMBL" id="GGB84816.1"/>
    </source>
</evidence>
<dbReference type="OrthoDB" id="8754461at2"/>
<keyword evidence="4" id="KW-1185">Reference proteome</keyword>
<proteinExistence type="predicted"/>
<dbReference type="EMBL" id="WNKZ01000022">
    <property type="protein sequence ID" value="MTV53074.1"/>
    <property type="molecule type" value="Genomic_DNA"/>
</dbReference>
<reference evidence="2 3" key="3">
    <citation type="submission" date="2019-11" db="EMBL/GenBank/DDBJ databases">
        <title>Type strains purchased from KCTC, JCM and DSMZ.</title>
        <authorList>
            <person name="Lu H."/>
        </authorList>
    </citation>
    <scope>NUCLEOTIDE SEQUENCE [LARGE SCALE GENOMIC DNA]</scope>
    <source>
        <strain evidence="2 3">KCTC 52429</strain>
    </source>
</reference>
<dbReference type="EMBL" id="BMKG01000001">
    <property type="protein sequence ID" value="GGB84816.1"/>
    <property type="molecule type" value="Genomic_DNA"/>
</dbReference>
<reference evidence="1" key="1">
    <citation type="journal article" date="2014" name="Int. J. Syst. Evol. Microbiol.">
        <title>Complete genome of a new Firmicutes species belonging to the dominant human colonic microbiota ('Ruminococcus bicirculans') reveals two chromosomes and a selective capacity to utilize plant glucans.</title>
        <authorList>
            <consortium name="NISC Comparative Sequencing Program"/>
            <person name="Wegmann U."/>
            <person name="Louis P."/>
            <person name="Goesmann A."/>
            <person name="Henrissat B."/>
            <person name="Duncan S.H."/>
            <person name="Flint H.J."/>
        </authorList>
    </citation>
    <scope>NUCLEOTIDE SEQUENCE</scope>
    <source>
        <strain evidence="1">CGMCC 1.15931</strain>
    </source>
</reference>
<accession>A0A6I3SVI3</accession>
<gene>
    <name evidence="1" type="ORF">GCM10011572_03420</name>
    <name evidence="2" type="ORF">GM672_10060</name>
</gene>
<evidence type="ECO:0000313" key="2">
    <source>
        <dbReference type="EMBL" id="MTV53074.1"/>
    </source>
</evidence>